<accession>A0A4P7C0D3</accession>
<dbReference type="SUPFAM" id="SSF48452">
    <property type="entry name" value="TPR-like"/>
    <property type="match status" value="1"/>
</dbReference>
<dbReference type="AlphaFoldDB" id="A0A4P7C0D3"/>
<protein>
    <submittedName>
        <fullName evidence="1">Tetratricopeptide repeat protein</fullName>
    </submittedName>
</protein>
<proteinExistence type="predicted"/>
<sequence>MGPQPQIEQLAQIYHHRGNILFPLGRIEDCLSAHRQALKFATETNSPLLEVCALSGLGDAYYQSAV</sequence>
<dbReference type="EMBL" id="CP038033">
    <property type="protein sequence ID" value="QBQ55077.1"/>
    <property type="molecule type" value="Genomic_DNA"/>
</dbReference>
<dbReference type="InterPro" id="IPR011990">
    <property type="entry name" value="TPR-like_helical_dom_sf"/>
</dbReference>
<name>A0A4P7C0D3_9GAMM</name>
<reference evidence="1 2" key="1">
    <citation type="submission" date="2019-03" db="EMBL/GenBank/DDBJ databases">
        <title>The genome sequence of Nitrosococcus wardiae strain D1FHST reveals the archetypal metabolic capacity of ammonia-oxidizing Gammaproteobacteria.</title>
        <authorList>
            <person name="Wang L."/>
            <person name="Lim C.K."/>
            <person name="Hanson T.E."/>
            <person name="Dang H."/>
            <person name="Klotz M.G."/>
        </authorList>
    </citation>
    <scope>NUCLEOTIDE SEQUENCE [LARGE SCALE GENOMIC DNA]</scope>
    <source>
        <strain evidence="1 2">D1FHS</strain>
    </source>
</reference>
<gene>
    <name evidence="1" type="ORF">E3U44_11565</name>
</gene>
<dbReference type="OrthoDB" id="51325at2"/>
<organism evidence="1 2">
    <name type="scientific">Nitrosococcus wardiae</name>
    <dbReference type="NCBI Taxonomy" id="1814290"/>
    <lineage>
        <taxon>Bacteria</taxon>
        <taxon>Pseudomonadati</taxon>
        <taxon>Pseudomonadota</taxon>
        <taxon>Gammaproteobacteria</taxon>
        <taxon>Chromatiales</taxon>
        <taxon>Chromatiaceae</taxon>
        <taxon>Nitrosococcus</taxon>
    </lineage>
</organism>
<keyword evidence="2" id="KW-1185">Reference proteome</keyword>
<evidence type="ECO:0000313" key="2">
    <source>
        <dbReference type="Proteomes" id="UP000294325"/>
    </source>
</evidence>
<dbReference type="Gene3D" id="1.25.40.10">
    <property type="entry name" value="Tetratricopeptide repeat domain"/>
    <property type="match status" value="1"/>
</dbReference>
<dbReference type="Proteomes" id="UP000294325">
    <property type="component" value="Chromosome"/>
</dbReference>
<dbReference type="KEGG" id="nwr:E3U44_11565"/>
<evidence type="ECO:0000313" key="1">
    <source>
        <dbReference type="EMBL" id="QBQ55077.1"/>
    </source>
</evidence>